<keyword evidence="5" id="KW-0723">Serine/threonine-protein kinase</keyword>
<dbReference type="EMBL" id="JBEDUW010000003">
    <property type="protein sequence ID" value="KAK9938802.1"/>
    <property type="molecule type" value="Genomic_DNA"/>
</dbReference>
<dbReference type="GO" id="GO:0004674">
    <property type="term" value="F:protein serine/threonine kinase activity"/>
    <property type="evidence" value="ECO:0007669"/>
    <property type="project" value="UniProtKB-KW"/>
</dbReference>
<evidence type="ECO:0000256" key="2">
    <source>
        <dbReference type="ARBA" id="ARBA00009592"/>
    </source>
</evidence>
<evidence type="ECO:0000256" key="13">
    <source>
        <dbReference type="ARBA" id="ARBA00022777"/>
    </source>
</evidence>
<evidence type="ECO:0000256" key="4">
    <source>
        <dbReference type="ARBA" id="ARBA00022475"/>
    </source>
</evidence>
<evidence type="ECO:0000256" key="7">
    <source>
        <dbReference type="ARBA" id="ARBA00022614"/>
    </source>
</evidence>
<evidence type="ECO:0000256" key="11">
    <source>
        <dbReference type="ARBA" id="ARBA00022737"/>
    </source>
</evidence>
<dbReference type="FunFam" id="1.10.510.10:FF:000358">
    <property type="entry name" value="Putative leucine-rich repeat receptor-like serine/threonine-protein kinase"/>
    <property type="match status" value="1"/>
</dbReference>
<dbReference type="Pfam" id="PF00560">
    <property type="entry name" value="LRR_1"/>
    <property type="match status" value="5"/>
</dbReference>
<evidence type="ECO:0000256" key="3">
    <source>
        <dbReference type="ARBA" id="ARBA00012513"/>
    </source>
</evidence>
<evidence type="ECO:0000256" key="17">
    <source>
        <dbReference type="ARBA" id="ARBA00023170"/>
    </source>
</evidence>
<evidence type="ECO:0000256" key="6">
    <source>
        <dbReference type="ARBA" id="ARBA00022553"/>
    </source>
</evidence>
<comment type="catalytic activity">
    <reaction evidence="19">
        <text>L-threonyl-[protein] + ATP = O-phospho-L-threonyl-[protein] + ADP + H(+)</text>
        <dbReference type="Rhea" id="RHEA:46608"/>
        <dbReference type="Rhea" id="RHEA-COMP:11060"/>
        <dbReference type="Rhea" id="RHEA-COMP:11605"/>
        <dbReference type="ChEBI" id="CHEBI:15378"/>
        <dbReference type="ChEBI" id="CHEBI:30013"/>
        <dbReference type="ChEBI" id="CHEBI:30616"/>
        <dbReference type="ChEBI" id="CHEBI:61977"/>
        <dbReference type="ChEBI" id="CHEBI:456216"/>
        <dbReference type="EC" id="2.7.11.1"/>
    </reaction>
</comment>
<dbReference type="EC" id="2.7.11.1" evidence="3"/>
<evidence type="ECO:0000256" key="15">
    <source>
        <dbReference type="ARBA" id="ARBA00022989"/>
    </source>
</evidence>
<dbReference type="PANTHER" id="PTHR27008:SF585">
    <property type="entry name" value="PROTEIN KINASE DOMAIN-CONTAINING PROTEIN"/>
    <property type="match status" value="1"/>
</dbReference>
<keyword evidence="15" id="KW-1133">Transmembrane helix</keyword>
<keyword evidence="14 21" id="KW-0067">ATP-binding</keyword>
<evidence type="ECO:0000259" key="22">
    <source>
        <dbReference type="PROSITE" id="PS50011"/>
    </source>
</evidence>
<keyword evidence="13" id="KW-0418">Kinase</keyword>
<sequence>MDLNYLTGTMPIEIGYLPKLETLYLHDNNLSGLIPSSIFNMSTITIIELGINQLSGSIPPNIGLGLPNLQQLYLSENKLSGCIPNNIGNLSSLILLSLEDNQLSRTIPSSVGRLQNLQGFFLDYNNLQGHIPDELCQLNHLYKLFLHENQFSGSIPSCLGNLTGSLRSLSLGFNLLNSTIASTLWELTYILELYLSSNSLIGPLSDGVGNLKVVRVMDLSDNRLSGTIPSSICGLQNLVNLSLENNNLRGPIPSSLGTLISLEFLDFSRNNLSGVIPKSLEMLSHLRYMNLSFNRLQGEIPTDGPFRNFSTQSFVSNDGLCGASRFYVPPCKGKTRRSILKYVIPEILSAVLLVTTIWMLMLRKKKNVEASTEIALMPQLLCERVSYQELLSATNVFNESNLLGIGGFGSVYKGTLSNEKNVAIKVFNLELEGAFTSFDVECEVLSNVRHRNLIKVIGCCSQIDFKAIILDYMPNGSLEKWLYSLNFSLNILQRLNIMIDVASALQYLHHSYETPIVHCDLKPSNILLDDDKVAHVSDFGIAKLLGRGDSKTQTITLATIGYMAPEYGMEGIITRRGDVYSFGIVLLETFTAKKPTDEIFGERSLKQWITNSLFAEEIVEVVDTNLLGIEEDLAFVSKIKCLSSIMRLALACCAESPEERINMQEALAALNKIKIKFFMDSAGGEVLNQHLVGQPPSD</sequence>
<dbReference type="FunFam" id="3.30.200.20:FF:000661">
    <property type="entry name" value="Serine-threonine protein kinase plant-type"/>
    <property type="match status" value="1"/>
</dbReference>
<dbReference type="PROSITE" id="PS00107">
    <property type="entry name" value="PROTEIN_KINASE_ATP"/>
    <property type="match status" value="1"/>
</dbReference>
<dbReference type="GO" id="GO:0005524">
    <property type="term" value="F:ATP binding"/>
    <property type="evidence" value="ECO:0007669"/>
    <property type="project" value="UniProtKB-UniRule"/>
</dbReference>
<dbReference type="GO" id="GO:0005886">
    <property type="term" value="C:plasma membrane"/>
    <property type="evidence" value="ECO:0007669"/>
    <property type="project" value="UniProtKB-SubCell"/>
</dbReference>
<dbReference type="SUPFAM" id="SSF56112">
    <property type="entry name" value="Protein kinase-like (PK-like)"/>
    <property type="match status" value="1"/>
</dbReference>
<dbReference type="PROSITE" id="PS50011">
    <property type="entry name" value="PROTEIN_KINASE_DOM"/>
    <property type="match status" value="1"/>
</dbReference>
<keyword evidence="16" id="KW-0472">Membrane</keyword>
<evidence type="ECO:0000256" key="5">
    <source>
        <dbReference type="ARBA" id="ARBA00022527"/>
    </source>
</evidence>
<evidence type="ECO:0000256" key="14">
    <source>
        <dbReference type="ARBA" id="ARBA00022840"/>
    </source>
</evidence>
<evidence type="ECO:0000256" key="1">
    <source>
        <dbReference type="ARBA" id="ARBA00004162"/>
    </source>
</evidence>
<dbReference type="SMART" id="SM00369">
    <property type="entry name" value="LRR_TYP"/>
    <property type="match status" value="8"/>
</dbReference>
<dbReference type="InterPro" id="IPR001611">
    <property type="entry name" value="Leu-rich_rpt"/>
</dbReference>
<evidence type="ECO:0000256" key="20">
    <source>
        <dbReference type="ARBA" id="ARBA00048679"/>
    </source>
</evidence>
<evidence type="ECO:0000313" key="24">
    <source>
        <dbReference type="Proteomes" id="UP001457282"/>
    </source>
</evidence>
<dbReference type="InterPro" id="IPR017441">
    <property type="entry name" value="Protein_kinase_ATP_BS"/>
</dbReference>
<dbReference type="InterPro" id="IPR051809">
    <property type="entry name" value="Plant_receptor-like_S/T_kinase"/>
</dbReference>
<dbReference type="FunFam" id="3.80.10.10:FF:000041">
    <property type="entry name" value="LRR receptor-like serine/threonine-protein kinase ERECTA"/>
    <property type="match status" value="1"/>
</dbReference>
<evidence type="ECO:0000256" key="10">
    <source>
        <dbReference type="ARBA" id="ARBA00022729"/>
    </source>
</evidence>
<keyword evidence="17" id="KW-0675">Receptor</keyword>
<keyword evidence="7" id="KW-0433">Leucine-rich repeat</keyword>
<gene>
    <name evidence="23" type="ORF">M0R45_015522</name>
</gene>
<dbReference type="Proteomes" id="UP001457282">
    <property type="component" value="Unassembled WGS sequence"/>
</dbReference>
<comment type="subcellular location">
    <subcellularLocation>
        <location evidence="1">Cell membrane</location>
        <topology evidence="1">Single-pass membrane protein</topology>
    </subcellularLocation>
</comment>
<dbReference type="Pfam" id="PF07714">
    <property type="entry name" value="PK_Tyr_Ser-Thr"/>
    <property type="match status" value="1"/>
</dbReference>
<dbReference type="InterPro" id="IPR003591">
    <property type="entry name" value="Leu-rich_rpt_typical-subtyp"/>
</dbReference>
<feature type="binding site" evidence="21">
    <location>
        <position position="425"/>
    </location>
    <ligand>
        <name>ATP</name>
        <dbReference type="ChEBI" id="CHEBI:30616"/>
    </ligand>
</feature>
<keyword evidence="10" id="KW-0732">Signal</keyword>
<evidence type="ECO:0000256" key="18">
    <source>
        <dbReference type="ARBA" id="ARBA00023180"/>
    </source>
</evidence>
<evidence type="ECO:0000313" key="23">
    <source>
        <dbReference type="EMBL" id="KAK9938802.1"/>
    </source>
</evidence>
<evidence type="ECO:0000256" key="21">
    <source>
        <dbReference type="PROSITE-ProRule" id="PRU10141"/>
    </source>
</evidence>
<dbReference type="Gene3D" id="1.10.510.10">
    <property type="entry name" value="Transferase(Phosphotransferase) domain 1"/>
    <property type="match status" value="1"/>
</dbReference>
<dbReference type="SMART" id="SM00220">
    <property type="entry name" value="S_TKc"/>
    <property type="match status" value="1"/>
</dbReference>
<dbReference type="Pfam" id="PF13855">
    <property type="entry name" value="LRR_8"/>
    <property type="match status" value="1"/>
</dbReference>
<dbReference type="PANTHER" id="PTHR27008">
    <property type="entry name" value="OS04G0122200 PROTEIN"/>
    <property type="match status" value="1"/>
</dbReference>
<accession>A0AAW1XPU4</accession>
<dbReference type="InterPro" id="IPR001245">
    <property type="entry name" value="Ser-Thr/Tyr_kinase_cat_dom"/>
</dbReference>
<dbReference type="PROSITE" id="PS00108">
    <property type="entry name" value="PROTEIN_KINASE_ST"/>
    <property type="match status" value="1"/>
</dbReference>
<proteinExistence type="inferred from homology"/>
<dbReference type="AlphaFoldDB" id="A0AAW1XPU4"/>
<dbReference type="SUPFAM" id="SSF52058">
    <property type="entry name" value="L domain-like"/>
    <property type="match status" value="1"/>
</dbReference>
<keyword evidence="4" id="KW-1003">Cell membrane</keyword>
<keyword evidence="11" id="KW-0677">Repeat</keyword>
<keyword evidence="24" id="KW-1185">Reference proteome</keyword>
<evidence type="ECO:0000256" key="19">
    <source>
        <dbReference type="ARBA" id="ARBA00047899"/>
    </source>
</evidence>
<keyword evidence="12 21" id="KW-0547">Nucleotide-binding</keyword>
<dbReference type="Gene3D" id="3.80.10.10">
    <property type="entry name" value="Ribonuclease Inhibitor"/>
    <property type="match status" value="2"/>
</dbReference>
<dbReference type="InterPro" id="IPR008271">
    <property type="entry name" value="Ser/Thr_kinase_AS"/>
</dbReference>
<feature type="domain" description="Protein kinase" evidence="22">
    <location>
        <begin position="397"/>
        <end position="678"/>
    </location>
</feature>
<evidence type="ECO:0000256" key="16">
    <source>
        <dbReference type="ARBA" id="ARBA00023136"/>
    </source>
</evidence>
<comment type="similarity">
    <text evidence="2">Belongs to the RLP family.</text>
</comment>
<keyword evidence="9" id="KW-0812">Transmembrane</keyword>
<reference evidence="23 24" key="1">
    <citation type="journal article" date="2023" name="G3 (Bethesda)">
        <title>A chromosome-length genome assembly and annotation of blackberry (Rubus argutus, cv. 'Hillquist').</title>
        <authorList>
            <person name="Bruna T."/>
            <person name="Aryal R."/>
            <person name="Dudchenko O."/>
            <person name="Sargent D.J."/>
            <person name="Mead D."/>
            <person name="Buti M."/>
            <person name="Cavallini A."/>
            <person name="Hytonen T."/>
            <person name="Andres J."/>
            <person name="Pham M."/>
            <person name="Weisz D."/>
            <person name="Mascagni F."/>
            <person name="Usai G."/>
            <person name="Natali L."/>
            <person name="Bassil N."/>
            <person name="Fernandez G.E."/>
            <person name="Lomsadze A."/>
            <person name="Armour M."/>
            <person name="Olukolu B."/>
            <person name="Poorten T."/>
            <person name="Britton C."/>
            <person name="Davik J."/>
            <person name="Ashrafi H."/>
            <person name="Aiden E.L."/>
            <person name="Borodovsky M."/>
            <person name="Worthington M."/>
        </authorList>
    </citation>
    <scope>NUCLEOTIDE SEQUENCE [LARGE SCALE GENOMIC DNA]</scope>
    <source>
        <strain evidence="23">PI 553951</strain>
    </source>
</reference>
<name>A0AAW1XPU4_RUBAR</name>
<evidence type="ECO:0000256" key="8">
    <source>
        <dbReference type="ARBA" id="ARBA00022679"/>
    </source>
</evidence>
<keyword evidence="8" id="KW-0808">Transferase</keyword>
<dbReference type="InterPro" id="IPR011009">
    <property type="entry name" value="Kinase-like_dom_sf"/>
</dbReference>
<keyword evidence="18" id="KW-0325">Glycoprotein</keyword>
<comment type="catalytic activity">
    <reaction evidence="20">
        <text>L-seryl-[protein] + ATP = O-phospho-L-seryl-[protein] + ADP + H(+)</text>
        <dbReference type="Rhea" id="RHEA:17989"/>
        <dbReference type="Rhea" id="RHEA-COMP:9863"/>
        <dbReference type="Rhea" id="RHEA-COMP:11604"/>
        <dbReference type="ChEBI" id="CHEBI:15378"/>
        <dbReference type="ChEBI" id="CHEBI:29999"/>
        <dbReference type="ChEBI" id="CHEBI:30616"/>
        <dbReference type="ChEBI" id="CHEBI:83421"/>
        <dbReference type="ChEBI" id="CHEBI:456216"/>
        <dbReference type="EC" id="2.7.11.1"/>
    </reaction>
</comment>
<protein>
    <recommendedName>
        <fullName evidence="3">non-specific serine/threonine protein kinase</fullName>
        <ecNumber evidence="3">2.7.11.1</ecNumber>
    </recommendedName>
</protein>
<dbReference type="FunFam" id="3.80.10.10:FF:000299">
    <property type="entry name" value="Piriformospora indica-insensitive protein 2"/>
    <property type="match status" value="1"/>
</dbReference>
<comment type="caution">
    <text evidence="23">The sequence shown here is derived from an EMBL/GenBank/DDBJ whole genome shotgun (WGS) entry which is preliminary data.</text>
</comment>
<dbReference type="FunFam" id="3.80.10.10:FF:000111">
    <property type="entry name" value="LRR receptor-like serine/threonine-protein kinase ERECTA"/>
    <property type="match status" value="1"/>
</dbReference>
<organism evidence="23 24">
    <name type="scientific">Rubus argutus</name>
    <name type="common">Southern blackberry</name>
    <dbReference type="NCBI Taxonomy" id="59490"/>
    <lineage>
        <taxon>Eukaryota</taxon>
        <taxon>Viridiplantae</taxon>
        <taxon>Streptophyta</taxon>
        <taxon>Embryophyta</taxon>
        <taxon>Tracheophyta</taxon>
        <taxon>Spermatophyta</taxon>
        <taxon>Magnoliopsida</taxon>
        <taxon>eudicotyledons</taxon>
        <taxon>Gunneridae</taxon>
        <taxon>Pentapetalae</taxon>
        <taxon>rosids</taxon>
        <taxon>fabids</taxon>
        <taxon>Rosales</taxon>
        <taxon>Rosaceae</taxon>
        <taxon>Rosoideae</taxon>
        <taxon>Rosoideae incertae sedis</taxon>
        <taxon>Rubus</taxon>
    </lineage>
</organism>
<evidence type="ECO:0000256" key="12">
    <source>
        <dbReference type="ARBA" id="ARBA00022741"/>
    </source>
</evidence>
<dbReference type="Gene3D" id="3.30.200.20">
    <property type="entry name" value="Phosphorylase Kinase, domain 1"/>
    <property type="match status" value="1"/>
</dbReference>
<keyword evidence="6" id="KW-0597">Phosphoprotein</keyword>
<dbReference type="InterPro" id="IPR000719">
    <property type="entry name" value="Prot_kinase_dom"/>
</dbReference>
<dbReference type="InterPro" id="IPR032675">
    <property type="entry name" value="LRR_dom_sf"/>
</dbReference>
<evidence type="ECO:0000256" key="9">
    <source>
        <dbReference type="ARBA" id="ARBA00022692"/>
    </source>
</evidence>